<dbReference type="Gramene" id="TraesCS4A03G0343800.1">
    <property type="protein sequence ID" value="TraesCS4A03G0343800.1.CDS1"/>
    <property type="gene ID" value="TraesCS4A03G0343800"/>
</dbReference>
<dbReference type="Gramene" id="TraesCAD_scaffold_004295_01G000100.1">
    <property type="protein sequence ID" value="TraesCAD_scaffold_004295_01G000100.1"/>
    <property type="gene ID" value="TraesCAD_scaffold_004295_01G000100"/>
</dbReference>
<dbReference type="Gramene" id="TraesROB_scaffold_004887_01G000200.1">
    <property type="protein sequence ID" value="TraesROB_scaffold_004887_01G000200.1"/>
    <property type="gene ID" value="TraesROB_scaffold_004887_01G000200"/>
</dbReference>
<dbReference type="Proteomes" id="UP000019116">
    <property type="component" value="Chromosome 4A"/>
</dbReference>
<dbReference type="Gramene" id="TraesJUL4A03G02096810.1">
    <property type="protein sequence ID" value="TraesJUL4A03G02096810.1.CDS1"/>
    <property type="gene ID" value="TraesJUL4A03G02096810"/>
</dbReference>
<feature type="region of interest" description="Disordered" evidence="1">
    <location>
        <begin position="120"/>
        <end position="141"/>
    </location>
</feature>
<evidence type="ECO:0000313" key="3">
    <source>
        <dbReference type="Proteomes" id="UP000019116"/>
    </source>
</evidence>
<evidence type="ECO:0000313" key="2">
    <source>
        <dbReference type="EnsemblPlants" id="TraesCS4A02G148300.1.cds1"/>
    </source>
</evidence>
<reference evidence="2" key="2">
    <citation type="submission" date="2018-10" db="UniProtKB">
        <authorList>
            <consortium name="EnsemblPlants"/>
        </authorList>
    </citation>
    <scope>IDENTIFICATION</scope>
</reference>
<reference evidence="2" key="1">
    <citation type="submission" date="2018-08" db="EMBL/GenBank/DDBJ databases">
        <authorList>
            <person name="Rossello M."/>
        </authorList>
    </citation>
    <scope>NUCLEOTIDE SEQUENCE [LARGE SCALE GENOMIC DNA]</scope>
    <source>
        <strain evidence="2">cv. Chinese Spring</strain>
    </source>
</reference>
<dbReference type="AlphaFoldDB" id="A0A3B6HWD8"/>
<keyword evidence="3" id="KW-1185">Reference proteome</keyword>
<dbReference type="Gramene" id="TraesCS4A02G148300.1">
    <property type="protein sequence ID" value="TraesCS4A02G148300.1.cds1"/>
    <property type="gene ID" value="TraesCS4A02G148300"/>
</dbReference>
<accession>A0A3B6HWD8</accession>
<organism evidence="2">
    <name type="scientific">Triticum aestivum</name>
    <name type="common">Wheat</name>
    <dbReference type="NCBI Taxonomy" id="4565"/>
    <lineage>
        <taxon>Eukaryota</taxon>
        <taxon>Viridiplantae</taxon>
        <taxon>Streptophyta</taxon>
        <taxon>Embryophyta</taxon>
        <taxon>Tracheophyta</taxon>
        <taxon>Spermatophyta</taxon>
        <taxon>Magnoliopsida</taxon>
        <taxon>Liliopsida</taxon>
        <taxon>Poales</taxon>
        <taxon>Poaceae</taxon>
        <taxon>BOP clade</taxon>
        <taxon>Pooideae</taxon>
        <taxon>Triticodae</taxon>
        <taxon>Triticeae</taxon>
        <taxon>Triticinae</taxon>
        <taxon>Triticum</taxon>
    </lineage>
</organism>
<evidence type="ECO:0000256" key="1">
    <source>
        <dbReference type="SAM" id="MobiDB-lite"/>
    </source>
</evidence>
<name>A0A3B6HWD8_WHEAT</name>
<protein>
    <submittedName>
        <fullName evidence="2">Uncharacterized protein</fullName>
    </submittedName>
</protein>
<dbReference type="Gramene" id="TraesWEE_scaffold_006575_01G000100.1">
    <property type="protein sequence ID" value="TraesWEE_scaffold_006575_01G000100.1"/>
    <property type="gene ID" value="TraesWEE_scaffold_006575_01G000100"/>
</dbReference>
<dbReference type="Gramene" id="TraesSYM4A03G02104180.1">
    <property type="protein sequence ID" value="TraesSYM4A03G02104180.1.CDS1"/>
    <property type="gene ID" value="TraesSYM4A03G02104180"/>
</dbReference>
<dbReference type="Gramene" id="TraesRN4A0100391800.1">
    <property type="protein sequence ID" value="TraesRN4A0100391800.1"/>
    <property type="gene ID" value="TraesRN4A0100391800"/>
</dbReference>
<dbReference type="EnsemblPlants" id="TraesCS4A02G148300.1">
    <property type="protein sequence ID" value="TraesCS4A02G148300.1.cds1"/>
    <property type="gene ID" value="TraesCS4A02G148300"/>
</dbReference>
<proteinExistence type="predicted"/>
<sequence>MDSRRRAELLASLSPEGRATYEVLRAQLACDLGHVFPDAKHGPDLAFSTSLTTRSAKPLCVSSSGITTDGSHESEVATSSTNPAPAAAAAARGISVSSATSAAPASCGVTSLVASASNCSTSPGGDNGAAPDTTPPVSTGPIGVPASTMQSEADQVLETPVTCSTLGLYPVASTTHVNKVPLSNLVVSPSRSYSTSTCMAVVSVSDASELALAMPTMCSTEWPGGDTNAARTVLSPTAAPGRCLTEGVDEDTSAKSPESALGMCLPTIVPLASFHSNLMPLADANLRCTHVEKANMFQLLNRSDNIQVSKEQDKSPLVPCLVHAIATRAASRFQLQYFCENLGMCEHPYFQCCMCAPSPWDPGRQINKLGGLVMNRNYVSIVLRPSRPPDRTELTDMIPSLLLPLEVSQTQSNFQQSNLFLQDQGTWCEKQYSSCKKMICEEATQYGLESFPWYIAWLHFGLELLLFGDTYYFLAALFLTVPHEGNYCFAISFALHTTSSAKKYSQVVAEKWISYCEFFCNQHVLVISASNSCPWTAII</sequence>
<feature type="region of interest" description="Disordered" evidence="1">
    <location>
        <begin position="62"/>
        <end position="83"/>
    </location>
</feature>
<dbReference type="Gramene" id="TraesCLE_scaffold_073439_01G000100.1">
    <property type="protein sequence ID" value="TraesCLE_scaffold_073439_01G000100.1"/>
    <property type="gene ID" value="TraesCLE_scaffold_073439_01G000100"/>
</dbReference>